<evidence type="ECO:0000313" key="1">
    <source>
        <dbReference type="EMBL" id="MCD7463114.1"/>
    </source>
</evidence>
<reference evidence="1 2" key="1">
    <citation type="journal article" date="2021" name="BMC Genomics">
        <title>Datura genome reveals duplications of psychoactive alkaloid biosynthetic genes and high mutation rate following tissue culture.</title>
        <authorList>
            <person name="Rajewski A."/>
            <person name="Carter-House D."/>
            <person name="Stajich J."/>
            <person name="Litt A."/>
        </authorList>
    </citation>
    <scope>NUCLEOTIDE SEQUENCE [LARGE SCALE GENOMIC DNA]</scope>
    <source>
        <strain evidence="1">AR-01</strain>
    </source>
</reference>
<gene>
    <name evidence="1" type="ORF">HAX54_049983</name>
</gene>
<comment type="caution">
    <text evidence="1">The sequence shown here is derived from an EMBL/GenBank/DDBJ whole genome shotgun (WGS) entry which is preliminary data.</text>
</comment>
<dbReference type="EMBL" id="JACEIK010000865">
    <property type="protein sequence ID" value="MCD7463114.1"/>
    <property type="molecule type" value="Genomic_DNA"/>
</dbReference>
<dbReference type="Proteomes" id="UP000823775">
    <property type="component" value="Unassembled WGS sequence"/>
</dbReference>
<sequence>MACCANKIVGSNSLNWMGEIVVFQGEYYHIPGYWEWAEDKLGRSQEILIATDIYDIVYASFFTYDQNLDVLQAFCKEWCPKMNKILTSVGELSISLWDLHTLGGLPIRGSLYEEVIPEATELTGVDVKDQIFRSPRLQTLMI</sequence>
<keyword evidence="2" id="KW-1185">Reference proteome</keyword>
<evidence type="ECO:0000313" key="2">
    <source>
        <dbReference type="Proteomes" id="UP000823775"/>
    </source>
</evidence>
<name>A0ABS8SWH1_DATST</name>
<proteinExistence type="predicted"/>
<accession>A0ABS8SWH1</accession>
<protein>
    <submittedName>
        <fullName evidence="1">Uncharacterized protein</fullName>
    </submittedName>
</protein>
<organism evidence="1 2">
    <name type="scientific">Datura stramonium</name>
    <name type="common">Jimsonweed</name>
    <name type="synonym">Common thornapple</name>
    <dbReference type="NCBI Taxonomy" id="4076"/>
    <lineage>
        <taxon>Eukaryota</taxon>
        <taxon>Viridiplantae</taxon>
        <taxon>Streptophyta</taxon>
        <taxon>Embryophyta</taxon>
        <taxon>Tracheophyta</taxon>
        <taxon>Spermatophyta</taxon>
        <taxon>Magnoliopsida</taxon>
        <taxon>eudicotyledons</taxon>
        <taxon>Gunneridae</taxon>
        <taxon>Pentapetalae</taxon>
        <taxon>asterids</taxon>
        <taxon>lamiids</taxon>
        <taxon>Solanales</taxon>
        <taxon>Solanaceae</taxon>
        <taxon>Solanoideae</taxon>
        <taxon>Datureae</taxon>
        <taxon>Datura</taxon>
    </lineage>
</organism>